<name>A0A285NEA2_9HYPH</name>
<evidence type="ECO:0000313" key="2">
    <source>
        <dbReference type="EMBL" id="SNZ07287.1"/>
    </source>
</evidence>
<dbReference type="Gene3D" id="1.10.10.10">
    <property type="entry name" value="Winged helix-like DNA-binding domain superfamily/Winged helix DNA-binding domain"/>
    <property type="match status" value="1"/>
</dbReference>
<gene>
    <name evidence="2" type="ORF">SAMN06265368_0805</name>
</gene>
<keyword evidence="3" id="KW-1185">Reference proteome</keyword>
<feature type="domain" description="Transcription regulator PadR N-terminal" evidence="1">
    <location>
        <begin position="8"/>
        <end position="80"/>
    </location>
</feature>
<dbReference type="Pfam" id="PF03551">
    <property type="entry name" value="PadR"/>
    <property type="match status" value="1"/>
</dbReference>
<evidence type="ECO:0000259" key="1">
    <source>
        <dbReference type="Pfam" id="PF03551"/>
    </source>
</evidence>
<organism evidence="2 3">
    <name type="scientific">Cohaesibacter gelatinilyticus</name>
    <dbReference type="NCBI Taxonomy" id="372072"/>
    <lineage>
        <taxon>Bacteria</taxon>
        <taxon>Pseudomonadati</taxon>
        <taxon>Pseudomonadota</taxon>
        <taxon>Alphaproteobacteria</taxon>
        <taxon>Hyphomicrobiales</taxon>
        <taxon>Cohaesibacteraceae</taxon>
    </lineage>
</organism>
<reference evidence="2 3" key="1">
    <citation type="submission" date="2017-09" db="EMBL/GenBank/DDBJ databases">
        <authorList>
            <person name="Ehlers B."/>
            <person name="Leendertz F.H."/>
        </authorList>
    </citation>
    <scope>NUCLEOTIDE SEQUENCE [LARGE SCALE GENOMIC DNA]</scope>
    <source>
        <strain evidence="2 3">DSM 18289</strain>
    </source>
</reference>
<dbReference type="RefSeq" id="WP_097152092.1">
    <property type="nucleotide sequence ID" value="NZ_OBEL01000001.1"/>
</dbReference>
<proteinExistence type="predicted"/>
<dbReference type="InterPro" id="IPR005149">
    <property type="entry name" value="Tscrpt_reg_PadR_N"/>
</dbReference>
<dbReference type="InterPro" id="IPR036388">
    <property type="entry name" value="WH-like_DNA-bd_sf"/>
</dbReference>
<dbReference type="SUPFAM" id="SSF46785">
    <property type="entry name" value="Winged helix' DNA-binding domain"/>
    <property type="match status" value="1"/>
</dbReference>
<dbReference type="OrthoDB" id="3186544at2"/>
<accession>A0A285NEA2</accession>
<protein>
    <submittedName>
        <fullName evidence="2">Transcriptional regulator, PadR family</fullName>
    </submittedName>
</protein>
<dbReference type="PANTHER" id="PTHR43252:SF6">
    <property type="entry name" value="NEGATIVE TRANSCRIPTION REGULATOR PADR"/>
    <property type="match status" value="1"/>
</dbReference>
<evidence type="ECO:0000313" key="3">
    <source>
        <dbReference type="Proteomes" id="UP000219439"/>
    </source>
</evidence>
<sequence length="195" mass="21570">MNVKGLCLAILFRGDTTGYDIRKASSEGDYSYFAEASFGSIYPALNRLEAEELVTCRLEPQEGKPARKVYSITDAGRQAFLEELSQPPKPDVFRSGFLLVAIYAKLLGPKVIEKALDLRLEQLNEELNCMTECKDKCSPDETNYDPLIAAAGEWTRRYGAHVITASIAYLKENRAQLMAIANGELPIDLSGKLAV</sequence>
<dbReference type="InterPro" id="IPR036390">
    <property type="entry name" value="WH_DNA-bd_sf"/>
</dbReference>
<dbReference type="AlphaFoldDB" id="A0A285NEA2"/>
<dbReference type="PANTHER" id="PTHR43252">
    <property type="entry name" value="TRANSCRIPTIONAL REGULATOR YQJI"/>
    <property type="match status" value="1"/>
</dbReference>
<dbReference type="Proteomes" id="UP000219439">
    <property type="component" value="Unassembled WGS sequence"/>
</dbReference>
<dbReference type="EMBL" id="OBEL01000001">
    <property type="protein sequence ID" value="SNZ07287.1"/>
    <property type="molecule type" value="Genomic_DNA"/>
</dbReference>